<evidence type="ECO:0000313" key="2">
    <source>
        <dbReference type="Proteomes" id="UP000703269"/>
    </source>
</evidence>
<protein>
    <submittedName>
        <fullName evidence="1">Uncharacterized protein</fullName>
    </submittedName>
</protein>
<accession>A0A9P3G6K1</accession>
<dbReference type="EMBL" id="BPQB01000011">
    <property type="protein sequence ID" value="GJE88997.1"/>
    <property type="molecule type" value="Genomic_DNA"/>
</dbReference>
<gene>
    <name evidence="1" type="ORF">PsYK624_050860</name>
</gene>
<organism evidence="1 2">
    <name type="scientific">Phanerochaete sordida</name>
    <dbReference type="NCBI Taxonomy" id="48140"/>
    <lineage>
        <taxon>Eukaryota</taxon>
        <taxon>Fungi</taxon>
        <taxon>Dikarya</taxon>
        <taxon>Basidiomycota</taxon>
        <taxon>Agaricomycotina</taxon>
        <taxon>Agaricomycetes</taxon>
        <taxon>Polyporales</taxon>
        <taxon>Phanerochaetaceae</taxon>
        <taxon>Phanerochaete</taxon>
    </lineage>
</organism>
<keyword evidence="2" id="KW-1185">Reference proteome</keyword>
<comment type="caution">
    <text evidence="1">The sequence shown here is derived from an EMBL/GenBank/DDBJ whole genome shotgun (WGS) entry which is preliminary data.</text>
</comment>
<reference evidence="1 2" key="1">
    <citation type="submission" date="2021-08" db="EMBL/GenBank/DDBJ databases">
        <title>Draft Genome Sequence of Phanerochaete sordida strain YK-624.</title>
        <authorList>
            <person name="Mori T."/>
            <person name="Dohra H."/>
            <person name="Suzuki T."/>
            <person name="Kawagishi H."/>
            <person name="Hirai H."/>
        </authorList>
    </citation>
    <scope>NUCLEOTIDE SEQUENCE [LARGE SCALE GENOMIC DNA]</scope>
    <source>
        <strain evidence="1 2">YK-624</strain>
    </source>
</reference>
<dbReference type="AlphaFoldDB" id="A0A9P3G6K1"/>
<sequence>MVEGYAGDPRAPTRAFSLKWWRYSDNRSAVNERLYPVLHDIVHHHTISSLRDLTLWSDHDKDDHPFVAVLDLFSDYRLPIERLTLKGSVANRLVTEICNIDPPTVGQWGKLQEIVLEDCILWDDTVAAVLRWCEIMDAKPRIVLGENAMVWQVDSAAETIAAMQEISDAQAYDIYS</sequence>
<dbReference type="Proteomes" id="UP000703269">
    <property type="component" value="Unassembled WGS sequence"/>
</dbReference>
<evidence type="ECO:0000313" key="1">
    <source>
        <dbReference type="EMBL" id="GJE88997.1"/>
    </source>
</evidence>
<proteinExistence type="predicted"/>
<name>A0A9P3G6K1_9APHY</name>